<organism evidence="5 6">
    <name type="scientific">Toxocara canis</name>
    <name type="common">Canine roundworm</name>
    <dbReference type="NCBI Taxonomy" id="6265"/>
    <lineage>
        <taxon>Eukaryota</taxon>
        <taxon>Metazoa</taxon>
        <taxon>Ecdysozoa</taxon>
        <taxon>Nematoda</taxon>
        <taxon>Chromadorea</taxon>
        <taxon>Rhabditida</taxon>
        <taxon>Spirurina</taxon>
        <taxon>Ascaridomorpha</taxon>
        <taxon>Ascaridoidea</taxon>
        <taxon>Toxocaridae</taxon>
        <taxon>Toxocara</taxon>
    </lineage>
</organism>
<proteinExistence type="predicted"/>
<evidence type="ECO:0000313" key="4">
    <source>
        <dbReference type="EMBL" id="VDM28502.1"/>
    </source>
</evidence>
<dbReference type="AlphaFoldDB" id="A0A183U2R5"/>
<reference evidence="6" key="1">
    <citation type="submission" date="2016-06" db="UniProtKB">
        <authorList>
            <consortium name="WormBaseParasite"/>
        </authorList>
    </citation>
    <scope>IDENTIFICATION</scope>
</reference>
<evidence type="ECO:0000256" key="2">
    <source>
        <dbReference type="SAM" id="MobiDB-lite"/>
    </source>
</evidence>
<keyword evidence="5" id="KW-1185">Reference proteome</keyword>
<name>A0A183U2R5_TOXCA</name>
<protein>
    <submittedName>
        <fullName evidence="6">TPX2 domain-containing protein</fullName>
    </submittedName>
</protein>
<dbReference type="EMBL" id="UYWY01003049">
    <property type="protein sequence ID" value="VDM28502.1"/>
    <property type="molecule type" value="Genomic_DNA"/>
</dbReference>
<evidence type="ECO:0000259" key="3">
    <source>
        <dbReference type="Pfam" id="PF22878"/>
    </source>
</evidence>
<accession>A0A183U2R5</accession>
<feature type="region of interest" description="Disordered" evidence="2">
    <location>
        <begin position="45"/>
        <end position="71"/>
    </location>
</feature>
<dbReference type="Pfam" id="PF22878">
    <property type="entry name" value="SPT2_N"/>
    <property type="match status" value="1"/>
</dbReference>
<dbReference type="WBParaSite" id="TCNE_0000278501-mRNA-1">
    <property type="protein sequence ID" value="TCNE_0000278501-mRNA-1"/>
    <property type="gene ID" value="TCNE_0000278501"/>
</dbReference>
<gene>
    <name evidence="4" type="ORF">TCNE_LOCUS2785</name>
</gene>
<evidence type="ECO:0000313" key="5">
    <source>
        <dbReference type="Proteomes" id="UP000050794"/>
    </source>
</evidence>
<dbReference type="InterPro" id="IPR054552">
    <property type="entry name" value="SPT2_N"/>
</dbReference>
<feature type="coiled-coil region" evidence="1">
    <location>
        <begin position="90"/>
        <end position="125"/>
    </location>
</feature>
<feature type="compositionally biased region" description="Low complexity" evidence="2">
    <location>
        <begin position="53"/>
        <end position="66"/>
    </location>
</feature>
<reference evidence="4 5" key="2">
    <citation type="submission" date="2018-11" db="EMBL/GenBank/DDBJ databases">
        <authorList>
            <consortium name="Pathogen Informatics"/>
        </authorList>
    </citation>
    <scope>NUCLEOTIDE SEQUENCE [LARGE SCALE GENOMIC DNA]</scope>
</reference>
<evidence type="ECO:0000313" key="6">
    <source>
        <dbReference type="WBParaSite" id="TCNE_0000278501-mRNA-1"/>
    </source>
</evidence>
<feature type="domain" description="SPT2 homolog N-terminal" evidence="3">
    <location>
        <begin position="83"/>
        <end position="128"/>
    </location>
</feature>
<keyword evidence="1" id="KW-0175">Coiled coil</keyword>
<sequence>MDLFDEILKQASSNSQSASKEIKAIDKTTEQAKRVRAERDILERKNTKEAAKKVTVPAAPPSAAKPKFTDPPHFLQFSIPKLSSHSKEKNDEMGNRIAAFMQKKKEEERKQAIEKQRQKEKLIQMRLQTTFGGKVYIVF</sequence>
<evidence type="ECO:0000256" key="1">
    <source>
        <dbReference type="SAM" id="Coils"/>
    </source>
</evidence>
<dbReference type="Proteomes" id="UP000050794">
    <property type="component" value="Unassembled WGS sequence"/>
</dbReference>